<evidence type="ECO:0000313" key="2">
    <source>
        <dbReference type="EMBL" id="UQX09325.1"/>
    </source>
</evidence>
<accession>A0ABY4QHY6</accession>
<name>A0ABY4QHY6_9MYCO</name>
<protein>
    <submittedName>
        <fullName evidence="2">Uncharacterized protein</fullName>
    </submittedName>
</protein>
<proteinExistence type="predicted"/>
<organism evidence="2 3">
    <name type="scientific">Candidatus Mycobacterium methanotrophicum</name>
    <dbReference type="NCBI Taxonomy" id="2943498"/>
    <lineage>
        <taxon>Bacteria</taxon>
        <taxon>Bacillati</taxon>
        <taxon>Actinomycetota</taxon>
        <taxon>Actinomycetes</taxon>
        <taxon>Mycobacteriales</taxon>
        <taxon>Mycobacteriaceae</taxon>
        <taxon>Mycobacterium</taxon>
    </lineage>
</organism>
<evidence type="ECO:0000313" key="3">
    <source>
        <dbReference type="Proteomes" id="UP001056610"/>
    </source>
</evidence>
<sequence>MGAEDPGGQLACGPPGAAVQVGDGGGGSDGAARATPALAVSADVPTPAATTAAADSRFTPIFRLPDFHPGLPANWAA</sequence>
<dbReference type="EMBL" id="CP097320">
    <property type="protein sequence ID" value="UQX09325.1"/>
    <property type="molecule type" value="Genomic_DNA"/>
</dbReference>
<dbReference type="RefSeq" id="WP_219069061.1">
    <property type="nucleotide sequence ID" value="NZ_CAJUXY010000048.1"/>
</dbReference>
<reference evidence="2" key="1">
    <citation type="submission" date="2022-05" db="EMBL/GenBank/DDBJ databases">
        <title>A methanotrophic Mycobacterium dominates a cave microbial ecosystem.</title>
        <authorList>
            <person name="Van Spanning R.J.M."/>
            <person name="Guan Q."/>
            <person name="Melkonian C."/>
            <person name="Gallant J."/>
            <person name="Polerecky L."/>
            <person name="Flot J.-F."/>
            <person name="Brandt B.W."/>
            <person name="Braster M."/>
            <person name="Iturbe Espinoza P."/>
            <person name="Aerts J."/>
            <person name="Meima-Franke M."/>
            <person name="Piersma S.R."/>
            <person name="Bunduc C."/>
            <person name="Ummels R."/>
            <person name="Pain A."/>
            <person name="Fleming E.J."/>
            <person name="van der Wel N."/>
            <person name="Gherman V.D."/>
            <person name="Sarbu S.M."/>
            <person name="Bodelier P.L.E."/>
            <person name="Bitter W."/>
        </authorList>
    </citation>
    <scope>NUCLEOTIDE SEQUENCE</scope>
    <source>
        <strain evidence="2">Sulfur Cave</strain>
    </source>
</reference>
<feature type="region of interest" description="Disordered" evidence="1">
    <location>
        <begin position="1"/>
        <end position="33"/>
    </location>
</feature>
<dbReference type="Proteomes" id="UP001056610">
    <property type="component" value="Chromosome"/>
</dbReference>
<keyword evidence="3" id="KW-1185">Reference proteome</keyword>
<gene>
    <name evidence="2" type="ORF">M5I08_12810</name>
</gene>
<evidence type="ECO:0000256" key="1">
    <source>
        <dbReference type="SAM" id="MobiDB-lite"/>
    </source>
</evidence>